<evidence type="ECO:0000313" key="2">
    <source>
        <dbReference type="EMBL" id="MFC0204967.1"/>
    </source>
</evidence>
<dbReference type="EMBL" id="JBHLWK010000013">
    <property type="protein sequence ID" value="MFC0204967.1"/>
    <property type="molecule type" value="Genomic_DNA"/>
</dbReference>
<accession>A0ABV6CWV5</accession>
<sequence length="123" mass="13959">MAEPSWTAWLWMTKHSFQFAAFVLLFLYAVLRCDGPERVLAAVLLALPLQDRLYHALAGEEVVWARLDLGHLAIDLVTMACVYPVALRANRVYPLWIVAAQMIALLGHFDRYLIVGWTSSRTT</sequence>
<evidence type="ECO:0000313" key="3">
    <source>
        <dbReference type="Proteomes" id="UP001589798"/>
    </source>
</evidence>
<keyword evidence="3" id="KW-1185">Reference proteome</keyword>
<feature type="transmembrane region" description="Helical" evidence="1">
    <location>
        <begin position="93"/>
        <end position="114"/>
    </location>
</feature>
<keyword evidence="1" id="KW-0812">Transmembrane</keyword>
<protein>
    <recommendedName>
        <fullName evidence="4">DUF2585 family protein</fullName>
    </recommendedName>
</protein>
<dbReference type="RefSeq" id="WP_379487722.1">
    <property type="nucleotide sequence ID" value="NZ_JBHLWK010000013.1"/>
</dbReference>
<dbReference type="Proteomes" id="UP001589798">
    <property type="component" value="Unassembled WGS sequence"/>
</dbReference>
<evidence type="ECO:0000256" key="1">
    <source>
        <dbReference type="SAM" id="Phobius"/>
    </source>
</evidence>
<keyword evidence="1" id="KW-1133">Transmembrane helix</keyword>
<name>A0ABV6CWV5_9SPHN</name>
<gene>
    <name evidence="2" type="ORF">ACFFJC_11855</name>
</gene>
<evidence type="ECO:0008006" key="4">
    <source>
        <dbReference type="Google" id="ProtNLM"/>
    </source>
</evidence>
<reference evidence="2 3" key="1">
    <citation type="submission" date="2024-09" db="EMBL/GenBank/DDBJ databases">
        <authorList>
            <person name="Sun Q."/>
            <person name="Mori K."/>
        </authorList>
    </citation>
    <scope>NUCLEOTIDE SEQUENCE [LARGE SCALE GENOMIC DNA]</scope>
    <source>
        <strain evidence="2 3">CCM 7706</strain>
    </source>
</reference>
<comment type="caution">
    <text evidence="2">The sequence shown here is derived from an EMBL/GenBank/DDBJ whole genome shotgun (WGS) entry which is preliminary data.</text>
</comment>
<organism evidence="2 3">
    <name type="scientific">Novosphingobium soli</name>
    <dbReference type="NCBI Taxonomy" id="574956"/>
    <lineage>
        <taxon>Bacteria</taxon>
        <taxon>Pseudomonadati</taxon>
        <taxon>Pseudomonadota</taxon>
        <taxon>Alphaproteobacteria</taxon>
        <taxon>Sphingomonadales</taxon>
        <taxon>Sphingomonadaceae</taxon>
        <taxon>Novosphingobium</taxon>
    </lineage>
</organism>
<keyword evidence="1" id="KW-0472">Membrane</keyword>
<proteinExistence type="predicted"/>